<organism evidence="2 3">
    <name type="scientific">Pseudomonas brassicacearum (strain NFM421)</name>
    <dbReference type="NCBI Taxonomy" id="994484"/>
    <lineage>
        <taxon>Bacteria</taxon>
        <taxon>Pseudomonadati</taxon>
        <taxon>Pseudomonadota</taxon>
        <taxon>Gammaproteobacteria</taxon>
        <taxon>Pseudomonadales</taxon>
        <taxon>Pseudomonadaceae</taxon>
        <taxon>Pseudomonas</taxon>
    </lineage>
</organism>
<dbReference type="EMBL" id="CP002585">
    <property type="protein sequence ID" value="AEA72074.1"/>
    <property type="molecule type" value="Genomic_DNA"/>
</dbReference>
<dbReference type="HOGENOM" id="CLU_2495465_0_0_6"/>
<reference evidence="2 3" key="1">
    <citation type="journal article" date="2011" name="J. Bacteriol.">
        <title>Complete genome sequence of a beneficial plant root-associated bacterium, Pseudomonas brassicacearum.</title>
        <authorList>
            <person name="Ortet P."/>
            <person name="Barakat M."/>
            <person name="Lalaouna D."/>
            <person name="Fochesato S."/>
            <person name="Barbe V."/>
            <person name="Vacherie B."/>
            <person name="Santaella C."/>
            <person name="Heulin T."/>
            <person name="Achouak W."/>
        </authorList>
    </citation>
    <scope>NUCLEOTIDE SEQUENCE [LARGE SCALE GENOMIC DNA]</scope>
    <source>
        <strain evidence="2 3">NFM421</strain>
    </source>
</reference>
<feature type="region of interest" description="Disordered" evidence="1">
    <location>
        <begin position="50"/>
        <end position="86"/>
    </location>
</feature>
<reference key="2">
    <citation type="submission" date="2011-03" db="EMBL/GenBank/DDBJ databases">
        <title>Complete Genome Sequence of a beneficial plant roots-associated bacterium Pseudomonas brassicacearum.</title>
        <authorList>
            <person name="Ortet P."/>
            <person name="Barakat M."/>
            <person name="Lalaouna D."/>
            <person name="Fochesato S."/>
            <person name="Barbe V."/>
            <person name="Santaella C."/>
            <person name="Heulin T."/>
            <person name="Achouak W."/>
        </authorList>
    </citation>
    <scope>NUCLEOTIDE SEQUENCE</scope>
    <source>
        <strain>NFM421</strain>
    </source>
</reference>
<gene>
    <name evidence="2" type="ORF">PSEBR_m1730</name>
</gene>
<name>F2K6Z7_PSEBN</name>
<evidence type="ECO:0000313" key="2">
    <source>
        <dbReference type="EMBL" id="AEA72074.1"/>
    </source>
</evidence>
<evidence type="ECO:0000313" key="3">
    <source>
        <dbReference type="Proteomes" id="UP000006692"/>
    </source>
</evidence>
<protein>
    <submittedName>
        <fullName evidence="2">Uncharacterized protein</fullName>
    </submittedName>
</protein>
<feature type="compositionally biased region" description="Basic residues" evidence="1">
    <location>
        <begin position="50"/>
        <end position="59"/>
    </location>
</feature>
<dbReference type="AlphaFoldDB" id="F2K6Z7"/>
<sequence>MDGPSRRAHGAIPSFRHAEPKRGTKWWGIKRFGYFRLGRLPGFSKVTRRKGGTLSRRYRNNGYAPKNNSGSELARDGGGSVDINAN</sequence>
<evidence type="ECO:0000256" key="1">
    <source>
        <dbReference type="SAM" id="MobiDB-lite"/>
    </source>
</evidence>
<accession>F2K6Z7</accession>
<proteinExistence type="predicted"/>
<dbReference type="KEGG" id="pba:PSEBR_m1730"/>
<dbReference type="Proteomes" id="UP000006692">
    <property type="component" value="Chromosome"/>
</dbReference>